<protein>
    <submittedName>
        <fullName evidence="2">Uncharacterized protein</fullName>
    </submittedName>
</protein>
<evidence type="ECO:0000313" key="3">
    <source>
        <dbReference type="Proteomes" id="UP000218334"/>
    </source>
</evidence>
<keyword evidence="1" id="KW-0732">Signal</keyword>
<reference evidence="3" key="1">
    <citation type="journal article" date="2017" name="Nat. Ecol. Evol.">
        <title>Genome expansion and lineage-specific genetic innovations in the forest pathogenic fungi Armillaria.</title>
        <authorList>
            <person name="Sipos G."/>
            <person name="Prasanna A.N."/>
            <person name="Walter M.C."/>
            <person name="O'Connor E."/>
            <person name="Balint B."/>
            <person name="Krizsan K."/>
            <person name="Kiss B."/>
            <person name="Hess J."/>
            <person name="Varga T."/>
            <person name="Slot J."/>
            <person name="Riley R."/>
            <person name="Boka B."/>
            <person name="Rigling D."/>
            <person name="Barry K."/>
            <person name="Lee J."/>
            <person name="Mihaltcheva S."/>
            <person name="LaButti K."/>
            <person name="Lipzen A."/>
            <person name="Waldron R."/>
            <person name="Moloney N.M."/>
            <person name="Sperisen C."/>
            <person name="Kredics L."/>
            <person name="Vagvoelgyi C."/>
            <person name="Patrignani A."/>
            <person name="Fitzpatrick D."/>
            <person name="Nagy I."/>
            <person name="Doyle S."/>
            <person name="Anderson J.B."/>
            <person name="Grigoriev I.V."/>
            <person name="Gueldener U."/>
            <person name="Muensterkoetter M."/>
            <person name="Nagy L.G."/>
        </authorList>
    </citation>
    <scope>NUCLEOTIDE SEQUENCE [LARGE SCALE GENOMIC DNA]</scope>
    <source>
        <strain evidence="3">28-4</strain>
    </source>
</reference>
<proteinExistence type="predicted"/>
<dbReference type="Proteomes" id="UP000218334">
    <property type="component" value="Unassembled WGS sequence"/>
</dbReference>
<accession>A0A2H3AL64</accession>
<evidence type="ECO:0000313" key="2">
    <source>
        <dbReference type="EMBL" id="PBK59605.1"/>
    </source>
</evidence>
<feature type="chain" id="PRO_5013587981" evidence="1">
    <location>
        <begin position="23"/>
        <end position="125"/>
    </location>
</feature>
<evidence type="ECO:0000256" key="1">
    <source>
        <dbReference type="SAM" id="SignalP"/>
    </source>
</evidence>
<feature type="signal peptide" evidence="1">
    <location>
        <begin position="1"/>
        <end position="22"/>
    </location>
</feature>
<organism evidence="2 3">
    <name type="scientific">Armillaria solidipes</name>
    <dbReference type="NCBI Taxonomy" id="1076256"/>
    <lineage>
        <taxon>Eukaryota</taxon>
        <taxon>Fungi</taxon>
        <taxon>Dikarya</taxon>
        <taxon>Basidiomycota</taxon>
        <taxon>Agaricomycotina</taxon>
        <taxon>Agaricomycetes</taxon>
        <taxon>Agaricomycetidae</taxon>
        <taxon>Agaricales</taxon>
        <taxon>Marasmiineae</taxon>
        <taxon>Physalacriaceae</taxon>
        <taxon>Armillaria</taxon>
    </lineage>
</organism>
<name>A0A2H3AL64_9AGAR</name>
<dbReference type="EMBL" id="KZ293500">
    <property type="protein sequence ID" value="PBK59605.1"/>
    <property type="molecule type" value="Genomic_DNA"/>
</dbReference>
<gene>
    <name evidence="2" type="ORF">ARMSODRAFT_1027238</name>
</gene>
<dbReference type="AlphaFoldDB" id="A0A2H3AL64"/>
<sequence>MSNWTNTLNIPTLLFVLKFSHTGRPAWKWLSVNDAYTGNSAHARPDYNSSLSRDRRRSREGNFDHFGVNSRRHVCEIIDGKLDLVTFSSLLLTLFRLYRPAHGAIVFKSGNRKVSVVYLVTIDVG</sequence>
<keyword evidence="3" id="KW-1185">Reference proteome</keyword>